<proteinExistence type="predicted"/>
<sequence>MLKRLDGPRRRDLLTVLGGLLLPAVGGPAEPPATPLPPLALPASSPLVSLGGLLLNRAAIGFGGLSGLHIDAELTLTSVSDLGYWLQARLVLDDAGGPRALEAVRTGGLSDGLVFGLPGKVANDAESLARMPDGTWLVGFERWHRIRAYDDPAGWGRPAPSPSGLRDMPLNAGLESLAVLTDGRFLAISEGLKQDGDDLLRGWVGHPGAWVPISYRVSHGFVPTDATPLPDGGALVMERRFNIWDPGFSGRLKRLPAAALASPRPGAILEPETLLEAIELPRENWEGVSTFPWRGRQLVALLTDDNELFLQKGLLLLFAFRSGG</sequence>
<dbReference type="PIRSF" id="PIRSF031900">
    <property type="entry name" value="UCP031900"/>
    <property type="match status" value="1"/>
</dbReference>
<evidence type="ECO:0000259" key="1">
    <source>
        <dbReference type="Pfam" id="PF13449"/>
    </source>
</evidence>
<dbReference type="Pfam" id="PF13449">
    <property type="entry name" value="Phytase-like"/>
    <property type="match status" value="1"/>
</dbReference>
<protein>
    <submittedName>
        <fullName evidence="2">Esterase-like activity of phytase family protein</fullName>
    </submittedName>
</protein>
<dbReference type="InterPro" id="IPR014567">
    <property type="entry name" value="UCP031900"/>
</dbReference>
<gene>
    <name evidence="2" type="ORF">IBL26_16405</name>
</gene>
<dbReference type="InterPro" id="IPR027372">
    <property type="entry name" value="Phytase-like_dom"/>
</dbReference>
<evidence type="ECO:0000313" key="2">
    <source>
        <dbReference type="EMBL" id="MBC9208430.1"/>
    </source>
</evidence>
<comment type="caution">
    <text evidence="2">The sequence shown here is derived from an EMBL/GenBank/DDBJ whole genome shotgun (WGS) entry which is preliminary data.</text>
</comment>
<feature type="domain" description="Phytase-like" evidence="1">
    <location>
        <begin position="61"/>
        <end position="306"/>
    </location>
</feature>
<reference evidence="2 3" key="1">
    <citation type="journal article" date="2013" name="Int. J. Syst. Evol. Microbiol.">
        <title>Roseomonas aerophila sp. nov., isolated from air.</title>
        <authorList>
            <person name="Kim S.J."/>
            <person name="Weon H.Y."/>
            <person name="Ahn J.H."/>
            <person name="Hong S.B."/>
            <person name="Seok S.J."/>
            <person name="Whang K.S."/>
            <person name="Kwon S.W."/>
        </authorList>
    </citation>
    <scope>NUCLEOTIDE SEQUENCE [LARGE SCALE GENOMIC DNA]</scope>
    <source>
        <strain evidence="2 3">NBRC 108923</strain>
    </source>
</reference>
<evidence type="ECO:0000313" key="3">
    <source>
        <dbReference type="Proteomes" id="UP000626026"/>
    </source>
</evidence>
<accession>A0ABR7RPA6</accession>
<name>A0ABR7RPA6_9PROT</name>
<dbReference type="RefSeq" id="WP_187785587.1">
    <property type="nucleotide sequence ID" value="NZ_JACTVA010000032.1"/>
</dbReference>
<dbReference type="EMBL" id="JACTVA010000032">
    <property type="protein sequence ID" value="MBC9208430.1"/>
    <property type="molecule type" value="Genomic_DNA"/>
</dbReference>
<dbReference type="Proteomes" id="UP000626026">
    <property type="component" value="Unassembled WGS sequence"/>
</dbReference>
<keyword evidence="3" id="KW-1185">Reference proteome</keyword>
<organism evidence="2 3">
    <name type="scientific">Teichococcus aerophilus</name>
    <dbReference type="NCBI Taxonomy" id="1224513"/>
    <lineage>
        <taxon>Bacteria</taxon>
        <taxon>Pseudomonadati</taxon>
        <taxon>Pseudomonadota</taxon>
        <taxon>Alphaproteobacteria</taxon>
        <taxon>Acetobacterales</taxon>
        <taxon>Roseomonadaceae</taxon>
        <taxon>Roseomonas</taxon>
    </lineage>
</organism>